<feature type="transmembrane region" description="Helical" evidence="1">
    <location>
        <begin position="336"/>
        <end position="361"/>
    </location>
</feature>
<protein>
    <submittedName>
        <fullName evidence="2">Transporter</fullName>
    </submittedName>
</protein>
<proteinExistence type="predicted"/>
<keyword evidence="3" id="KW-1185">Reference proteome</keyword>
<dbReference type="EMBL" id="QGLR01000013">
    <property type="protein sequence ID" value="PXZ05373.1"/>
    <property type="molecule type" value="Genomic_DNA"/>
</dbReference>
<dbReference type="GO" id="GO:0005886">
    <property type="term" value="C:plasma membrane"/>
    <property type="evidence" value="ECO:0007669"/>
    <property type="project" value="TreeGrafter"/>
</dbReference>
<feature type="transmembrane region" description="Helical" evidence="1">
    <location>
        <begin position="66"/>
        <end position="93"/>
    </location>
</feature>
<keyword evidence="1" id="KW-0812">Transmembrane</keyword>
<keyword evidence="1" id="KW-1133">Transmembrane helix</keyword>
<dbReference type="Pfam" id="PF02447">
    <property type="entry name" value="GntP_permease"/>
    <property type="match status" value="1"/>
</dbReference>
<keyword evidence="1" id="KW-0472">Membrane</keyword>
<reference evidence="2 3" key="1">
    <citation type="submission" date="2018-05" db="EMBL/GenBank/DDBJ databases">
        <title>Reference genomes for bee gut microbiota database.</title>
        <authorList>
            <person name="Ellegaard K.M."/>
        </authorList>
    </citation>
    <scope>NUCLEOTIDE SEQUENCE [LARGE SCALE GENOMIC DNA]</scope>
    <source>
        <strain evidence="2 3">ESL0182</strain>
    </source>
</reference>
<feature type="transmembrane region" description="Helical" evidence="1">
    <location>
        <begin position="143"/>
        <end position="166"/>
    </location>
</feature>
<comment type="caution">
    <text evidence="2">The sequence shown here is derived from an EMBL/GenBank/DDBJ whole genome shotgun (WGS) entry which is preliminary data.</text>
</comment>
<feature type="transmembrane region" description="Helical" evidence="1">
    <location>
        <begin position="272"/>
        <end position="294"/>
    </location>
</feature>
<dbReference type="Proteomes" id="UP000247932">
    <property type="component" value="Unassembled WGS sequence"/>
</dbReference>
<dbReference type="OrthoDB" id="86125at2"/>
<organism evidence="2 3">
    <name type="scientific">Gilliamella apicola</name>
    <dbReference type="NCBI Taxonomy" id="1196095"/>
    <lineage>
        <taxon>Bacteria</taxon>
        <taxon>Pseudomonadati</taxon>
        <taxon>Pseudomonadota</taxon>
        <taxon>Gammaproteobacteria</taxon>
        <taxon>Orbales</taxon>
        <taxon>Orbaceae</taxon>
        <taxon>Gilliamella</taxon>
    </lineage>
</organism>
<feature type="transmembrane region" description="Helical" evidence="1">
    <location>
        <begin position="230"/>
        <end position="252"/>
    </location>
</feature>
<dbReference type="InterPro" id="IPR003474">
    <property type="entry name" value="Glcn_transporter"/>
</dbReference>
<accession>A0A2V4DYQ0</accession>
<feature type="transmembrane region" description="Helical" evidence="1">
    <location>
        <begin position="395"/>
        <end position="418"/>
    </location>
</feature>
<dbReference type="GO" id="GO:0015128">
    <property type="term" value="F:gluconate transmembrane transporter activity"/>
    <property type="evidence" value="ECO:0007669"/>
    <property type="project" value="InterPro"/>
</dbReference>
<evidence type="ECO:0000313" key="3">
    <source>
        <dbReference type="Proteomes" id="UP000247932"/>
    </source>
</evidence>
<evidence type="ECO:0000313" key="2">
    <source>
        <dbReference type="EMBL" id="PXZ05373.1"/>
    </source>
</evidence>
<feature type="transmembrane region" description="Helical" evidence="1">
    <location>
        <begin position="33"/>
        <end position="54"/>
    </location>
</feature>
<feature type="transmembrane region" description="Helical" evidence="1">
    <location>
        <begin position="105"/>
        <end position="131"/>
    </location>
</feature>
<dbReference type="PANTHER" id="PTHR30354">
    <property type="entry name" value="GNT FAMILY GLUCONATE TRANSPORTER"/>
    <property type="match status" value="1"/>
</dbReference>
<feature type="transmembrane region" description="Helical" evidence="1">
    <location>
        <begin position="178"/>
        <end position="200"/>
    </location>
</feature>
<gene>
    <name evidence="2" type="ORF">DKK70_12380</name>
</gene>
<name>A0A2V4DYQ0_9GAMM</name>
<feature type="transmembrane region" description="Helical" evidence="1">
    <location>
        <begin position="430"/>
        <end position="451"/>
    </location>
</feature>
<dbReference type="AlphaFoldDB" id="A0A2V4DYQ0"/>
<sequence>MVFRMEFLGIVLSLILLIILVYRGISILIVAPLMAMLAVAFCNDMPIITAWTGPLMSATAKFIQDYFPVFLVGAIFGLLMSSSGAAKTIALWISKFLGAKDACTAIIIASFLLVYGGVSVFVVVFAVLPIAENIFEKNKLPRHLIPAAILAGAMPAYGAPGAAQFINTIPIPFLETTIYSGFLSGIFATIFWIIISIFYMRREVKKSLSIEQLNEPNTSKSQENLFNTKLPGIWASLFPIMLVIIFNVIFTGYFSNSSVIEYFASYGGVQGIWPITISISLTIVIMIILLRNYLIHPLKDISKGAADSLLPIFNTAIQVGYGGVIKKLSAFASIKIILLSMVIPKLVLIAVISAIIAGMVGSASGGTGIVMQVFGDEFLDIAKVYNISNDNMHRIIIFGANSLGTLPHSGLVITLLGICKLTHRESYKQIFVVSVFFSFLATLILFLFLLIGL</sequence>
<evidence type="ECO:0000256" key="1">
    <source>
        <dbReference type="SAM" id="Phobius"/>
    </source>
</evidence>
<dbReference type="PANTHER" id="PTHR30354:SF7">
    <property type="entry name" value="BLL7963 PROTEIN"/>
    <property type="match status" value="1"/>
</dbReference>